<dbReference type="AlphaFoldDB" id="A0A2N9L606"/>
<dbReference type="SUPFAM" id="SSF52540">
    <property type="entry name" value="P-loop containing nucleoside triphosphate hydrolases"/>
    <property type="match status" value="2"/>
</dbReference>
<feature type="domain" description="KaiC" evidence="8">
    <location>
        <begin position="271"/>
        <end position="517"/>
    </location>
</feature>
<gene>
    <name evidence="9" type="ORF">SBA5_160037</name>
</gene>
<feature type="domain" description="KaiC" evidence="8">
    <location>
        <begin position="30"/>
        <end position="269"/>
    </location>
</feature>
<dbReference type="PROSITE" id="PS51146">
    <property type="entry name" value="KAIC"/>
    <property type="match status" value="2"/>
</dbReference>
<dbReference type="InterPro" id="IPR014774">
    <property type="entry name" value="KaiC-like_dom"/>
</dbReference>
<evidence type="ECO:0000313" key="9">
    <source>
        <dbReference type="EMBL" id="SPE18553.1"/>
    </source>
</evidence>
<dbReference type="GO" id="GO:0016787">
    <property type="term" value="F:hydrolase activity"/>
    <property type="evidence" value="ECO:0007669"/>
    <property type="project" value="UniProtKB-KW"/>
</dbReference>
<dbReference type="PANTHER" id="PTHR42926">
    <property type="match status" value="1"/>
</dbReference>
<dbReference type="PANTHER" id="PTHR42926:SF1">
    <property type="entry name" value="CIRCADIAN CLOCK OSCILLATOR PROTEIN KAIC 1"/>
    <property type="match status" value="1"/>
</dbReference>
<dbReference type="PRINTS" id="PR01874">
    <property type="entry name" value="DNAREPAIRADA"/>
</dbReference>
<dbReference type="Proteomes" id="UP000239735">
    <property type="component" value="Unassembled WGS sequence"/>
</dbReference>
<evidence type="ECO:0000256" key="2">
    <source>
        <dbReference type="ARBA" id="ARBA00022553"/>
    </source>
</evidence>
<sequence length="519" mass="56824">MDPIFPRNATTTECANGAVIRADGRAASIERFTTGIFGLDDILGGGLARNHLYLIEGDPGTGKTTIAMQFLMEGARLGQKGLYVTLSESKAELLEIAESHGWSLDGIKVFELAPDESQLQPEAQYTVFNPTEVELADTTNAVLAEVEKLEPVRVVFDSLSELRLLARDSLRYRRQILGLKQYFSGRKCTVLLLDDRTAERHDLQLQSIAHGVILLESAVREYGVKKRRLEVKKLRGSAFREGLHDYNIKRGGVEVYPRLVVSEHLIAVQPTQICSGIAALDTLLGGGLDSGTSTLLLGPAGCGKSTIAIRYAVSEVERGGCAALFAFDETLATVEMRCKGLGLDIRKHFDSGRLLLRQVDAAELSPGQLVHEIRQLVENQNLKLLIIDSLNGFLNGMPGEQFLALQLHELQAYLSQRGVSTLMTVAQHGFVGTNIDTPVDVSYLADTVLLFRYFEAAGEVRQALSVIKKRSGEHERTIRELVMKNGTIAVGDVLMDFEGVLTGAPKYRGEVESLQGSRS</sequence>
<keyword evidence="3" id="KW-0808">Transferase</keyword>
<name>A0A2N9L606_9BACT</name>
<dbReference type="PROSITE" id="PS50162">
    <property type="entry name" value="RECA_2"/>
    <property type="match status" value="1"/>
</dbReference>
<dbReference type="Pfam" id="PF06745">
    <property type="entry name" value="ATPase"/>
    <property type="match status" value="2"/>
</dbReference>
<dbReference type="InterPro" id="IPR051347">
    <property type="entry name" value="Circadian_clock_KaiC-rel"/>
</dbReference>
<dbReference type="GO" id="GO:0004674">
    <property type="term" value="F:protein serine/threonine kinase activity"/>
    <property type="evidence" value="ECO:0007669"/>
    <property type="project" value="UniProtKB-EC"/>
</dbReference>
<dbReference type="InterPro" id="IPR020588">
    <property type="entry name" value="RecA_ATP-bd"/>
</dbReference>
<dbReference type="GO" id="GO:0140664">
    <property type="term" value="F:ATP-dependent DNA damage sensor activity"/>
    <property type="evidence" value="ECO:0007669"/>
    <property type="project" value="InterPro"/>
</dbReference>
<dbReference type="InterPro" id="IPR027417">
    <property type="entry name" value="P-loop_NTPase"/>
</dbReference>
<dbReference type="EMBL" id="OKRB01000068">
    <property type="protein sequence ID" value="SPE18553.1"/>
    <property type="molecule type" value="Genomic_DNA"/>
</dbReference>
<evidence type="ECO:0000256" key="3">
    <source>
        <dbReference type="ARBA" id="ARBA00022679"/>
    </source>
</evidence>
<organism evidence="9 10">
    <name type="scientific">Candidatus Sulfuritelmatomonas gaucii</name>
    <dbReference type="NCBI Taxonomy" id="2043161"/>
    <lineage>
        <taxon>Bacteria</taxon>
        <taxon>Pseudomonadati</taxon>
        <taxon>Acidobacteriota</taxon>
        <taxon>Terriglobia</taxon>
        <taxon>Terriglobales</taxon>
        <taxon>Acidobacteriaceae</taxon>
        <taxon>Candidatus Sulfuritelmatomonas</taxon>
    </lineage>
</organism>
<proteinExistence type="predicted"/>
<dbReference type="SMART" id="SM00382">
    <property type="entry name" value="AAA"/>
    <property type="match status" value="2"/>
</dbReference>
<dbReference type="Gene3D" id="3.40.50.300">
    <property type="entry name" value="P-loop containing nucleotide triphosphate hydrolases"/>
    <property type="match status" value="2"/>
</dbReference>
<keyword evidence="6" id="KW-0378">Hydrolase</keyword>
<evidence type="ECO:0000256" key="1">
    <source>
        <dbReference type="ARBA" id="ARBA00012513"/>
    </source>
</evidence>
<reference evidence="10" key="1">
    <citation type="submission" date="2018-02" db="EMBL/GenBank/DDBJ databases">
        <authorList>
            <person name="Hausmann B."/>
        </authorList>
    </citation>
    <scope>NUCLEOTIDE SEQUENCE [LARGE SCALE GENOMIC DNA]</scope>
    <source>
        <strain evidence="10">Peat soil MAG SbA5</strain>
    </source>
</reference>
<evidence type="ECO:0000313" key="10">
    <source>
        <dbReference type="Proteomes" id="UP000239735"/>
    </source>
</evidence>
<keyword evidence="2" id="KW-0597">Phosphoprotein</keyword>
<dbReference type="GO" id="GO:0005524">
    <property type="term" value="F:ATP binding"/>
    <property type="evidence" value="ECO:0007669"/>
    <property type="project" value="InterPro"/>
</dbReference>
<evidence type="ECO:0000256" key="4">
    <source>
        <dbReference type="ARBA" id="ARBA00022737"/>
    </source>
</evidence>
<dbReference type="InterPro" id="IPR010624">
    <property type="entry name" value="KaiC_dom"/>
</dbReference>
<evidence type="ECO:0000256" key="5">
    <source>
        <dbReference type="ARBA" id="ARBA00022777"/>
    </source>
</evidence>
<dbReference type="InterPro" id="IPR030665">
    <property type="entry name" value="KaiC"/>
</dbReference>
<evidence type="ECO:0000259" key="8">
    <source>
        <dbReference type="PROSITE" id="PS51146"/>
    </source>
</evidence>
<dbReference type="GO" id="GO:0006281">
    <property type="term" value="P:DNA repair"/>
    <property type="evidence" value="ECO:0007669"/>
    <property type="project" value="InterPro"/>
</dbReference>
<dbReference type="InterPro" id="IPR003593">
    <property type="entry name" value="AAA+_ATPase"/>
</dbReference>
<evidence type="ECO:0000259" key="7">
    <source>
        <dbReference type="PROSITE" id="PS50162"/>
    </source>
</evidence>
<accession>A0A2N9L606</accession>
<dbReference type="PIRSF" id="PIRSF039117">
    <property type="entry name" value="KaiC"/>
    <property type="match status" value="1"/>
</dbReference>
<evidence type="ECO:0000256" key="6">
    <source>
        <dbReference type="ARBA" id="ARBA00022801"/>
    </source>
</evidence>
<keyword evidence="5" id="KW-0418">Kinase</keyword>
<feature type="domain" description="RecA family profile 1" evidence="7">
    <location>
        <begin position="28"/>
        <end position="89"/>
    </location>
</feature>
<protein>
    <recommendedName>
        <fullName evidence="1">non-specific serine/threonine protein kinase</fullName>
        <ecNumber evidence="1">2.7.11.1</ecNumber>
    </recommendedName>
</protein>
<dbReference type="EC" id="2.7.11.1" evidence="1"/>
<dbReference type="GO" id="GO:0003677">
    <property type="term" value="F:DNA binding"/>
    <property type="evidence" value="ECO:0007669"/>
    <property type="project" value="InterPro"/>
</dbReference>
<dbReference type="CDD" id="cd19488">
    <property type="entry name" value="KaiC-like_N"/>
    <property type="match status" value="1"/>
</dbReference>
<keyword evidence="4" id="KW-0677">Repeat</keyword>